<feature type="signal peptide" evidence="1">
    <location>
        <begin position="1"/>
        <end position="25"/>
    </location>
</feature>
<proteinExistence type="predicted"/>
<organism evidence="2 3">
    <name type="scientific">Plasmodium chabaudi adami</name>
    <dbReference type="NCBI Taxonomy" id="5826"/>
    <lineage>
        <taxon>Eukaryota</taxon>
        <taxon>Sar</taxon>
        <taxon>Alveolata</taxon>
        <taxon>Apicomplexa</taxon>
        <taxon>Aconoidasida</taxon>
        <taxon>Haemosporida</taxon>
        <taxon>Plasmodiidae</taxon>
        <taxon>Plasmodium</taxon>
        <taxon>Plasmodium (Vinckeia)</taxon>
    </lineage>
</organism>
<dbReference type="SUPFAM" id="SSF55961">
    <property type="entry name" value="Bet v1-like"/>
    <property type="match status" value="1"/>
</dbReference>
<protein>
    <submittedName>
        <fullName evidence="2">Acidic phosphoprotein PCEMA1, putative</fullName>
    </submittedName>
</protein>
<dbReference type="Proteomes" id="UP000195879">
    <property type="component" value="Unassembled WGS sequence"/>
</dbReference>
<dbReference type="EMBL" id="FMIO01000430">
    <property type="protein sequence ID" value="SCL93890.1"/>
    <property type="molecule type" value="Genomic_DNA"/>
</dbReference>
<evidence type="ECO:0000256" key="1">
    <source>
        <dbReference type="SAM" id="SignalP"/>
    </source>
</evidence>
<keyword evidence="1" id="KW-0732">Signal</keyword>
<dbReference type="AlphaFoldDB" id="A0A1D3LA45"/>
<dbReference type="NCBIfam" id="TIGR01599">
    <property type="entry name" value="PYST-A"/>
    <property type="match status" value="1"/>
</dbReference>
<name>A0A1D3LA45_PLACE</name>
<accession>A0A1D3LA45</accession>
<dbReference type="InterPro" id="IPR006486">
    <property type="entry name" value="PYST_A"/>
</dbReference>
<dbReference type="InterPro" id="IPR023393">
    <property type="entry name" value="START-like_dom_sf"/>
</dbReference>
<reference evidence="2 3" key="1">
    <citation type="submission" date="2016-08" db="EMBL/GenBank/DDBJ databases">
        <authorList>
            <consortium name="Pathogen Informatics"/>
        </authorList>
    </citation>
    <scope>NUCLEOTIDE SEQUENCE [LARGE SCALE GENOMIC DNA]</scope>
    <source>
        <strain evidence="2 3">DK</strain>
    </source>
</reference>
<dbReference type="Gene3D" id="3.30.530.20">
    <property type="match status" value="1"/>
</dbReference>
<evidence type="ECO:0000313" key="3">
    <source>
        <dbReference type="Proteomes" id="UP000195879"/>
    </source>
</evidence>
<feature type="chain" id="PRO_5008917486" evidence="1">
    <location>
        <begin position="26"/>
        <end position="273"/>
    </location>
</feature>
<gene>
    <name evidence="2" type="ORF">PCHDK_000535100</name>
</gene>
<evidence type="ECO:0000313" key="2">
    <source>
        <dbReference type="EMBL" id="SCL93890.1"/>
    </source>
</evidence>
<sequence>MNIFYIQIVLFLLIISLYVNNEILATEVAPGEDTKPQSKNPYATDTPEEIYEKNKELLCTNPKEIKQAVKLMNEAVEHLENYATNKDSFEKCKSNTGCRGVSYYKKKLENNTNILKANYKLYGLNMYNELINIIWDPQHAKFFNNGSSKRKVARVYDPNLIIIQQRYKKKFGSRQKYFYALAKRAEISEDKTIIVMTSANINDGNPSKDEYKNTIIESANLFKIDIDPDDDIKNGKLKKVFVNIVGYLIEKKGDNLEIAYIESIDGYNTFKQK</sequence>